<organism evidence="6 7">
    <name type="scientific">Diaporthe vaccinii</name>
    <dbReference type="NCBI Taxonomy" id="105482"/>
    <lineage>
        <taxon>Eukaryota</taxon>
        <taxon>Fungi</taxon>
        <taxon>Dikarya</taxon>
        <taxon>Ascomycota</taxon>
        <taxon>Pezizomycotina</taxon>
        <taxon>Sordariomycetes</taxon>
        <taxon>Sordariomycetidae</taxon>
        <taxon>Diaporthales</taxon>
        <taxon>Diaporthaceae</taxon>
        <taxon>Diaporthe</taxon>
        <taxon>Diaporthe eres species complex</taxon>
    </lineage>
</organism>
<evidence type="ECO:0000256" key="4">
    <source>
        <dbReference type="ARBA" id="ARBA00023002"/>
    </source>
</evidence>
<comment type="similarity">
    <text evidence="2">Belongs to the carotenoid oxygenase family.</text>
</comment>
<dbReference type="PANTHER" id="PTHR10543">
    <property type="entry name" value="BETA-CAROTENE DIOXYGENASE"/>
    <property type="match status" value="1"/>
</dbReference>
<dbReference type="EMBL" id="JBAWTH010000040">
    <property type="protein sequence ID" value="KAL2283849.1"/>
    <property type="molecule type" value="Genomic_DNA"/>
</dbReference>
<evidence type="ECO:0000256" key="5">
    <source>
        <dbReference type="ARBA" id="ARBA00023004"/>
    </source>
</evidence>
<protein>
    <recommendedName>
        <fullName evidence="8">Lignostilbene-alpha,beta-dioxygenase isozyme III</fullName>
    </recommendedName>
</protein>
<comment type="caution">
    <text evidence="6">The sequence shown here is derived from an EMBL/GenBank/DDBJ whole genome shotgun (WGS) entry which is preliminary data.</text>
</comment>
<dbReference type="Pfam" id="PF03055">
    <property type="entry name" value="RPE65"/>
    <property type="match status" value="1"/>
</dbReference>
<gene>
    <name evidence="6" type="ORF">FJTKL_09616</name>
</gene>
<evidence type="ECO:0000313" key="6">
    <source>
        <dbReference type="EMBL" id="KAL2283849.1"/>
    </source>
</evidence>
<evidence type="ECO:0000256" key="3">
    <source>
        <dbReference type="ARBA" id="ARBA00022723"/>
    </source>
</evidence>
<keyword evidence="3" id="KW-0479">Metal-binding</keyword>
<dbReference type="InterPro" id="IPR004294">
    <property type="entry name" value="Carotenoid_Oase"/>
</dbReference>
<accession>A0ABR4EN46</accession>
<keyword evidence="7" id="KW-1185">Reference proteome</keyword>
<keyword evidence="4" id="KW-0560">Oxidoreductase</keyword>
<evidence type="ECO:0000256" key="1">
    <source>
        <dbReference type="ARBA" id="ARBA00001954"/>
    </source>
</evidence>
<sequence length="267" mass="30688">MDAWQYLPSKGIGPGMDKANWPECDTNFDNAGPQLSGFNRPTRYQGEMRNLEVFGKIPKSISGTFYRIMPEPYHVPFVKNDIWLNGDGAISSFRIKDGNVDFKQRFVQTEKFRVEATEARALLGKYRNPWTDLVEFADRTTANTTALPYKGLILALKEGSWPYALDPRTLETIGRFDFDGQLESETFTAHPKYDLKTREILAFGYEGKGIGSKDVFYMSINEYGKFTEKVCLRPHFAAFNTTWRSLTTGFCSRLCQWYDYFNFPPTP</sequence>
<dbReference type="Proteomes" id="UP001600888">
    <property type="component" value="Unassembled WGS sequence"/>
</dbReference>
<reference evidence="6 7" key="1">
    <citation type="submission" date="2024-03" db="EMBL/GenBank/DDBJ databases">
        <title>A high-quality draft genome sequence of Diaporthe vaccinii, a causative agent of upright dieback and viscid rot disease in cranberry plants.</title>
        <authorList>
            <person name="Sarrasin M."/>
            <person name="Lang B.F."/>
            <person name="Burger G."/>
        </authorList>
    </citation>
    <scope>NUCLEOTIDE SEQUENCE [LARGE SCALE GENOMIC DNA]</scope>
    <source>
        <strain evidence="6 7">IS7</strain>
    </source>
</reference>
<keyword evidence="5" id="KW-0408">Iron</keyword>
<name>A0ABR4EN46_9PEZI</name>
<dbReference type="PANTHER" id="PTHR10543:SF89">
    <property type="entry name" value="CAROTENOID 9,10(9',10')-CLEAVAGE DIOXYGENASE 1"/>
    <property type="match status" value="1"/>
</dbReference>
<evidence type="ECO:0000256" key="2">
    <source>
        <dbReference type="ARBA" id="ARBA00006787"/>
    </source>
</evidence>
<proteinExistence type="inferred from homology"/>
<comment type="cofactor">
    <cofactor evidence="1">
        <name>Fe(2+)</name>
        <dbReference type="ChEBI" id="CHEBI:29033"/>
    </cofactor>
</comment>
<evidence type="ECO:0000313" key="7">
    <source>
        <dbReference type="Proteomes" id="UP001600888"/>
    </source>
</evidence>
<evidence type="ECO:0008006" key="8">
    <source>
        <dbReference type="Google" id="ProtNLM"/>
    </source>
</evidence>